<dbReference type="EMBL" id="CM001219">
    <property type="protein sequence ID" value="AES68559.1"/>
    <property type="molecule type" value="Genomic_DNA"/>
</dbReference>
<evidence type="ECO:0000313" key="3">
    <source>
        <dbReference type="Proteomes" id="UP000002051"/>
    </source>
</evidence>
<gene>
    <name evidence="1" type="ordered locus">MTR_3g010160</name>
</gene>
<protein>
    <submittedName>
        <fullName evidence="1">Stress up-regulated Nod 19 protein</fullName>
    </submittedName>
</protein>
<reference evidence="1 3" key="2">
    <citation type="journal article" date="2014" name="BMC Genomics">
        <title>An improved genome release (version Mt4.0) for the model legume Medicago truncatula.</title>
        <authorList>
            <person name="Tang H."/>
            <person name="Krishnakumar V."/>
            <person name="Bidwell S."/>
            <person name="Rosen B."/>
            <person name="Chan A."/>
            <person name="Zhou S."/>
            <person name="Gentzbittel L."/>
            <person name="Childs K.L."/>
            <person name="Yandell M."/>
            <person name="Gundlach H."/>
            <person name="Mayer K.F."/>
            <person name="Schwartz D.C."/>
            <person name="Town C.D."/>
        </authorList>
    </citation>
    <scope>GENOME REANNOTATION</scope>
    <source>
        <strain evidence="2 3">cv. Jemalong A17</strain>
    </source>
</reference>
<keyword evidence="3" id="KW-1185">Reference proteome</keyword>
<evidence type="ECO:0000313" key="1">
    <source>
        <dbReference type="EMBL" id="AES68559.1"/>
    </source>
</evidence>
<dbReference type="PANTHER" id="PTHR33390:SF4">
    <property type="entry name" value="STRESS UP-REGULATED NOD 19-RELATED"/>
    <property type="match status" value="1"/>
</dbReference>
<name>G7J0F4_MEDTR</name>
<reference evidence="2" key="3">
    <citation type="submission" date="2015-04" db="UniProtKB">
        <authorList>
            <consortium name="EnsemblPlants"/>
        </authorList>
    </citation>
    <scope>IDENTIFICATION</scope>
    <source>
        <strain evidence="2">cv. Jemalong A17</strain>
    </source>
</reference>
<dbReference type="PANTHER" id="PTHR33390">
    <property type="entry name" value="STRESS UP-REGULATED NOD 19 PROTEIN"/>
    <property type="match status" value="1"/>
</dbReference>
<dbReference type="PaxDb" id="3880-AES68559"/>
<organism evidence="1 3">
    <name type="scientific">Medicago truncatula</name>
    <name type="common">Barrel medic</name>
    <name type="synonym">Medicago tribuloides</name>
    <dbReference type="NCBI Taxonomy" id="3880"/>
    <lineage>
        <taxon>Eukaryota</taxon>
        <taxon>Viridiplantae</taxon>
        <taxon>Streptophyta</taxon>
        <taxon>Embryophyta</taxon>
        <taxon>Tracheophyta</taxon>
        <taxon>Spermatophyta</taxon>
        <taxon>Magnoliopsida</taxon>
        <taxon>eudicotyledons</taxon>
        <taxon>Gunneridae</taxon>
        <taxon>Pentapetalae</taxon>
        <taxon>rosids</taxon>
        <taxon>fabids</taxon>
        <taxon>Fabales</taxon>
        <taxon>Fabaceae</taxon>
        <taxon>Papilionoideae</taxon>
        <taxon>50 kb inversion clade</taxon>
        <taxon>NPAAA clade</taxon>
        <taxon>Hologalegina</taxon>
        <taxon>IRL clade</taxon>
        <taxon>Trifolieae</taxon>
        <taxon>Medicago</taxon>
    </lineage>
</organism>
<dbReference type="Proteomes" id="UP000002051">
    <property type="component" value="Chromosome 3"/>
</dbReference>
<dbReference type="InterPro" id="IPR011692">
    <property type="entry name" value="Stress_up-reg_Nod19"/>
</dbReference>
<dbReference type="EnsemblPlants" id="AES68559">
    <property type="protein sequence ID" value="AES68559"/>
    <property type="gene ID" value="MTR_3g010160"/>
</dbReference>
<reference evidence="1 3" key="1">
    <citation type="journal article" date="2011" name="Nature">
        <title>The Medicago genome provides insight into the evolution of rhizobial symbioses.</title>
        <authorList>
            <person name="Young N.D."/>
            <person name="Debelle F."/>
            <person name="Oldroyd G.E."/>
            <person name="Geurts R."/>
            <person name="Cannon S.B."/>
            <person name="Udvardi M.K."/>
            <person name="Benedito V.A."/>
            <person name="Mayer K.F."/>
            <person name="Gouzy J."/>
            <person name="Schoof H."/>
            <person name="Van de Peer Y."/>
            <person name="Proost S."/>
            <person name="Cook D.R."/>
            <person name="Meyers B.C."/>
            <person name="Spannagl M."/>
            <person name="Cheung F."/>
            <person name="De Mita S."/>
            <person name="Krishnakumar V."/>
            <person name="Gundlach H."/>
            <person name="Zhou S."/>
            <person name="Mudge J."/>
            <person name="Bharti A.K."/>
            <person name="Murray J.D."/>
            <person name="Naoumkina M.A."/>
            <person name="Rosen B."/>
            <person name="Silverstein K.A."/>
            <person name="Tang H."/>
            <person name="Rombauts S."/>
            <person name="Zhao P.X."/>
            <person name="Zhou P."/>
            <person name="Barbe V."/>
            <person name="Bardou P."/>
            <person name="Bechner M."/>
            <person name="Bellec A."/>
            <person name="Berger A."/>
            <person name="Berges H."/>
            <person name="Bidwell S."/>
            <person name="Bisseling T."/>
            <person name="Choisne N."/>
            <person name="Couloux A."/>
            <person name="Denny R."/>
            <person name="Deshpande S."/>
            <person name="Dai X."/>
            <person name="Doyle J.J."/>
            <person name="Dudez A.M."/>
            <person name="Farmer A.D."/>
            <person name="Fouteau S."/>
            <person name="Franken C."/>
            <person name="Gibelin C."/>
            <person name="Gish J."/>
            <person name="Goldstein S."/>
            <person name="Gonzalez A.J."/>
            <person name="Green P.J."/>
            <person name="Hallab A."/>
            <person name="Hartog M."/>
            <person name="Hua A."/>
            <person name="Humphray S.J."/>
            <person name="Jeong D.H."/>
            <person name="Jing Y."/>
            <person name="Jocker A."/>
            <person name="Kenton S.M."/>
            <person name="Kim D.J."/>
            <person name="Klee K."/>
            <person name="Lai H."/>
            <person name="Lang C."/>
            <person name="Lin S."/>
            <person name="Macmil S.L."/>
            <person name="Magdelenat G."/>
            <person name="Matthews L."/>
            <person name="McCorrison J."/>
            <person name="Monaghan E.L."/>
            <person name="Mun J.H."/>
            <person name="Najar F.Z."/>
            <person name="Nicholson C."/>
            <person name="Noirot C."/>
            <person name="O'Bleness M."/>
            <person name="Paule C.R."/>
            <person name="Poulain J."/>
            <person name="Prion F."/>
            <person name="Qin B."/>
            <person name="Qu C."/>
            <person name="Retzel E.F."/>
            <person name="Riddle C."/>
            <person name="Sallet E."/>
            <person name="Samain S."/>
            <person name="Samson N."/>
            <person name="Sanders I."/>
            <person name="Saurat O."/>
            <person name="Scarpelli C."/>
            <person name="Schiex T."/>
            <person name="Segurens B."/>
            <person name="Severin A.J."/>
            <person name="Sherrier D.J."/>
            <person name="Shi R."/>
            <person name="Sims S."/>
            <person name="Singer S.R."/>
            <person name="Sinharoy S."/>
            <person name="Sterck L."/>
            <person name="Viollet A."/>
            <person name="Wang B.B."/>
            <person name="Wang K."/>
            <person name="Wang M."/>
            <person name="Wang X."/>
            <person name="Warfsmann J."/>
            <person name="Weissenbach J."/>
            <person name="White D.D."/>
            <person name="White J.D."/>
            <person name="Wiley G.B."/>
            <person name="Wincker P."/>
            <person name="Xing Y."/>
            <person name="Yang L."/>
            <person name="Yao Z."/>
            <person name="Ying F."/>
            <person name="Zhai J."/>
            <person name="Zhou L."/>
            <person name="Zuber A."/>
            <person name="Denarie J."/>
            <person name="Dixon R.A."/>
            <person name="May G.D."/>
            <person name="Schwartz D.C."/>
            <person name="Rogers J."/>
            <person name="Quetier F."/>
            <person name="Town C.D."/>
            <person name="Roe B.A."/>
        </authorList>
    </citation>
    <scope>NUCLEOTIDE SEQUENCE [LARGE SCALE GENOMIC DNA]</scope>
    <source>
        <strain evidence="1">A17</strain>
        <strain evidence="2 3">cv. Jemalong A17</strain>
    </source>
</reference>
<sequence>MISMVNRCPPDYKGGIFCCHNGFLCKLRKGFQAPRRKLALRYKIMWVELMGPTKNPYKKKKWWLSYIYGTAHMHTGVVNATLYGQDGRTLCTTTLMSDTNRIRIKSKIKRWIWGKK</sequence>
<dbReference type="Pfam" id="PF07712">
    <property type="entry name" value="SURNod19"/>
    <property type="match status" value="2"/>
</dbReference>
<dbReference type="AlphaFoldDB" id="G7J0F4"/>
<proteinExistence type="predicted"/>
<evidence type="ECO:0000313" key="2">
    <source>
        <dbReference type="EnsemblPlants" id="AES68559"/>
    </source>
</evidence>
<dbReference type="HOGENOM" id="CLU_2100483_0_0_1"/>
<accession>G7J0F4</accession>
<dbReference type="STRING" id="3880.G7J0F4"/>